<reference evidence="14" key="2">
    <citation type="submission" date="2023-01" db="EMBL/GenBank/DDBJ databases">
        <title>Draft genome sequence of Paraferrimonas sedimenticola strain NBRC 101628.</title>
        <authorList>
            <person name="Sun Q."/>
            <person name="Mori K."/>
        </authorList>
    </citation>
    <scope>NUCLEOTIDE SEQUENCE</scope>
    <source>
        <strain evidence="14">NBRC 101628</strain>
    </source>
</reference>
<comment type="similarity">
    <text evidence="10 11">Belongs to the ABC transporter superfamily. ABCF family. Uup subfamily.</text>
</comment>
<dbReference type="InterPro" id="IPR017871">
    <property type="entry name" value="ABC_transporter-like_CS"/>
</dbReference>
<evidence type="ECO:0000256" key="10">
    <source>
        <dbReference type="ARBA" id="ARBA00061478"/>
    </source>
</evidence>
<dbReference type="FunFam" id="3.40.50.300:FF:000011">
    <property type="entry name" value="Putative ABC transporter ATP-binding component"/>
    <property type="match status" value="1"/>
</dbReference>
<dbReference type="InterPro" id="IPR003593">
    <property type="entry name" value="AAA+_ATPase"/>
</dbReference>
<keyword evidence="15" id="KW-1185">Reference proteome</keyword>
<dbReference type="GO" id="GO:0043022">
    <property type="term" value="F:ribosome binding"/>
    <property type="evidence" value="ECO:0007669"/>
    <property type="project" value="UniProtKB-UniRule"/>
</dbReference>
<dbReference type="HAMAP" id="MF_00848">
    <property type="entry name" value="Uup"/>
    <property type="match status" value="1"/>
</dbReference>
<proteinExistence type="inferred from homology"/>
<dbReference type="GO" id="GO:0003677">
    <property type="term" value="F:DNA binding"/>
    <property type="evidence" value="ECO:0007669"/>
    <property type="project" value="UniProtKB-UniRule"/>
</dbReference>
<dbReference type="Pfam" id="PF00005">
    <property type="entry name" value="ABC_tran"/>
    <property type="match status" value="2"/>
</dbReference>
<feature type="binding site" evidence="11">
    <location>
        <begin position="36"/>
        <end position="43"/>
    </location>
    <ligand>
        <name>ATP</name>
        <dbReference type="ChEBI" id="CHEBI:30616"/>
        <label>1</label>
    </ligand>
</feature>
<dbReference type="InterPro" id="IPR032781">
    <property type="entry name" value="ABC_tran_Xtn"/>
</dbReference>
<dbReference type="InterPro" id="IPR037118">
    <property type="entry name" value="Val-tRNA_synth_C_sf"/>
</dbReference>
<comment type="caution">
    <text evidence="14">The sequence shown here is derived from an EMBL/GenBank/DDBJ whole genome shotgun (WGS) entry which is preliminary data.</text>
</comment>
<dbReference type="Gene3D" id="3.40.50.300">
    <property type="entry name" value="P-loop containing nucleotide triphosphate hydrolases"/>
    <property type="match status" value="2"/>
</dbReference>
<dbReference type="NCBIfam" id="NF008358">
    <property type="entry name" value="PRK11147.1"/>
    <property type="match status" value="1"/>
</dbReference>
<dbReference type="EC" id="3.6.1.-" evidence="11"/>
<evidence type="ECO:0000256" key="1">
    <source>
        <dbReference type="ARBA" id="ARBA00022490"/>
    </source>
</evidence>
<dbReference type="InterPro" id="IPR043686">
    <property type="entry name" value="Uup"/>
</dbReference>
<dbReference type="InterPro" id="IPR032524">
    <property type="entry name" value="ABC_tran_C"/>
</dbReference>
<name>A0AA37RV59_9GAMM</name>
<evidence type="ECO:0000256" key="7">
    <source>
        <dbReference type="ARBA" id="ARBA00023125"/>
    </source>
</evidence>
<dbReference type="PANTHER" id="PTHR42855:SF1">
    <property type="entry name" value="ABC TRANSPORTER DOMAIN-CONTAINING PROTEIN"/>
    <property type="match status" value="1"/>
</dbReference>
<keyword evidence="11" id="KW-0175">Coiled coil</keyword>
<dbReference type="FunFam" id="3.40.50.300:FF:000309">
    <property type="entry name" value="ABC transporter ATP-binding protein"/>
    <property type="match status" value="1"/>
</dbReference>
<feature type="coiled-coil region" evidence="11">
    <location>
        <begin position="573"/>
        <end position="634"/>
    </location>
</feature>
<evidence type="ECO:0000259" key="13">
    <source>
        <dbReference type="PROSITE" id="PS50893"/>
    </source>
</evidence>
<dbReference type="GO" id="GO:0005737">
    <property type="term" value="C:cytoplasm"/>
    <property type="evidence" value="ECO:0007669"/>
    <property type="project" value="UniProtKB-SubCell"/>
</dbReference>
<evidence type="ECO:0000256" key="5">
    <source>
        <dbReference type="ARBA" id="ARBA00022801"/>
    </source>
</evidence>
<organism evidence="14 15">
    <name type="scientific">Paraferrimonas sedimenticola</name>
    <dbReference type="NCBI Taxonomy" id="375674"/>
    <lineage>
        <taxon>Bacteria</taxon>
        <taxon>Pseudomonadati</taxon>
        <taxon>Pseudomonadota</taxon>
        <taxon>Gammaproteobacteria</taxon>
        <taxon>Alteromonadales</taxon>
        <taxon>Ferrimonadaceae</taxon>
        <taxon>Paraferrimonas</taxon>
    </lineage>
</organism>
<feature type="domain" description="ABC transporter" evidence="13">
    <location>
        <begin position="4"/>
        <end position="253"/>
    </location>
</feature>
<dbReference type="Pfam" id="PF12848">
    <property type="entry name" value="ABC_tran_Xtn"/>
    <property type="match status" value="1"/>
</dbReference>
<keyword evidence="5 11" id="KW-0378">Hydrolase</keyword>
<dbReference type="RefSeq" id="WP_095506988.1">
    <property type="nucleotide sequence ID" value="NZ_BSNC01000004.1"/>
</dbReference>
<dbReference type="EMBL" id="BSNC01000004">
    <property type="protein sequence ID" value="GLP96006.1"/>
    <property type="molecule type" value="Genomic_DNA"/>
</dbReference>
<reference evidence="14" key="1">
    <citation type="journal article" date="2014" name="Int. J. Syst. Evol. Microbiol.">
        <title>Complete genome sequence of Corynebacterium casei LMG S-19264T (=DSM 44701T), isolated from a smear-ripened cheese.</title>
        <authorList>
            <consortium name="US DOE Joint Genome Institute (JGI-PGF)"/>
            <person name="Walter F."/>
            <person name="Albersmeier A."/>
            <person name="Kalinowski J."/>
            <person name="Ruckert C."/>
        </authorList>
    </citation>
    <scope>NUCLEOTIDE SEQUENCE</scope>
    <source>
        <strain evidence="14">NBRC 101628</strain>
    </source>
</reference>
<keyword evidence="8 11" id="KW-0234">DNA repair</keyword>
<evidence type="ECO:0000256" key="3">
    <source>
        <dbReference type="ARBA" id="ARBA00022741"/>
    </source>
</evidence>
<evidence type="ECO:0000313" key="15">
    <source>
        <dbReference type="Proteomes" id="UP001161422"/>
    </source>
</evidence>
<dbReference type="AlphaFoldDB" id="A0AA37RV59"/>
<dbReference type="PANTHER" id="PTHR42855">
    <property type="entry name" value="ABC TRANSPORTER ATP-BINDING SUBUNIT"/>
    <property type="match status" value="1"/>
</dbReference>
<comment type="catalytic activity">
    <reaction evidence="9 11">
        <text>ATP + H2O = ADP + phosphate + H(+)</text>
        <dbReference type="Rhea" id="RHEA:13065"/>
        <dbReference type="ChEBI" id="CHEBI:15377"/>
        <dbReference type="ChEBI" id="CHEBI:15378"/>
        <dbReference type="ChEBI" id="CHEBI:30616"/>
        <dbReference type="ChEBI" id="CHEBI:43474"/>
        <dbReference type="ChEBI" id="CHEBI:456216"/>
    </reaction>
</comment>
<dbReference type="PROSITE" id="PS50893">
    <property type="entry name" value="ABC_TRANSPORTER_2"/>
    <property type="match status" value="2"/>
</dbReference>
<protein>
    <recommendedName>
        <fullName evidence="11">ATP-binding protein Uup</fullName>
        <ecNumber evidence="11">3.6.1.-</ecNumber>
    </recommendedName>
</protein>
<dbReference type="SMART" id="SM00382">
    <property type="entry name" value="AAA"/>
    <property type="match status" value="2"/>
</dbReference>
<keyword evidence="4 11" id="KW-0227">DNA damage</keyword>
<feature type="region of interest" description="Disordered" evidence="12">
    <location>
        <begin position="538"/>
        <end position="561"/>
    </location>
</feature>
<dbReference type="InterPro" id="IPR027417">
    <property type="entry name" value="P-loop_NTPase"/>
</dbReference>
<evidence type="ECO:0000256" key="11">
    <source>
        <dbReference type="HAMAP-Rule" id="MF_00848"/>
    </source>
</evidence>
<keyword evidence="2 11" id="KW-0677">Repeat</keyword>
<dbReference type="Proteomes" id="UP001161422">
    <property type="component" value="Unassembled WGS sequence"/>
</dbReference>
<dbReference type="GO" id="GO:0005524">
    <property type="term" value="F:ATP binding"/>
    <property type="evidence" value="ECO:0007669"/>
    <property type="project" value="UniProtKB-UniRule"/>
</dbReference>
<dbReference type="Gene3D" id="1.10.287.380">
    <property type="entry name" value="Valyl-tRNA synthetase, C-terminal domain"/>
    <property type="match status" value="1"/>
</dbReference>
<dbReference type="Pfam" id="PF16326">
    <property type="entry name" value="ABC_tran_CTD"/>
    <property type="match status" value="1"/>
</dbReference>
<comment type="subcellular location">
    <subcellularLocation>
        <location evidence="11">Cytoplasm</location>
    </subcellularLocation>
    <text evidence="11">Associates with ribosomes.</text>
</comment>
<dbReference type="GO" id="GO:0006281">
    <property type="term" value="P:DNA repair"/>
    <property type="evidence" value="ECO:0007669"/>
    <property type="project" value="UniProtKB-KW"/>
</dbReference>
<gene>
    <name evidence="11 14" type="primary">uup</name>
    <name evidence="14" type="ORF">GCM10007895_13120</name>
</gene>
<dbReference type="GO" id="GO:0016887">
    <property type="term" value="F:ATP hydrolysis activity"/>
    <property type="evidence" value="ECO:0007669"/>
    <property type="project" value="UniProtKB-UniRule"/>
</dbReference>
<evidence type="ECO:0000256" key="2">
    <source>
        <dbReference type="ARBA" id="ARBA00022737"/>
    </source>
</evidence>
<feature type="binding site" evidence="11">
    <location>
        <begin position="352"/>
        <end position="359"/>
    </location>
    <ligand>
        <name>ATP</name>
        <dbReference type="ChEBI" id="CHEBI:30616"/>
        <label>2</label>
    </ligand>
</feature>
<evidence type="ECO:0000256" key="9">
    <source>
        <dbReference type="ARBA" id="ARBA00049360"/>
    </source>
</evidence>
<comment type="function">
    <text evidence="11">Probably plays a role in ribosome assembly or function. May be involved in resolution of branched DNA intermediates that result from template switching in postreplication gaps. Binds DNA and has ATPase activity.</text>
</comment>
<keyword evidence="6 11" id="KW-0067">ATP-binding</keyword>
<accession>A0AA37RV59</accession>
<evidence type="ECO:0000256" key="6">
    <source>
        <dbReference type="ARBA" id="ARBA00022840"/>
    </source>
</evidence>
<evidence type="ECO:0000256" key="4">
    <source>
        <dbReference type="ARBA" id="ARBA00022763"/>
    </source>
</evidence>
<evidence type="ECO:0000256" key="12">
    <source>
        <dbReference type="SAM" id="MobiDB-lite"/>
    </source>
</evidence>
<evidence type="ECO:0000313" key="14">
    <source>
        <dbReference type="EMBL" id="GLP96006.1"/>
    </source>
</evidence>
<evidence type="ECO:0000256" key="8">
    <source>
        <dbReference type="ARBA" id="ARBA00023204"/>
    </source>
</evidence>
<keyword evidence="1 11" id="KW-0963">Cytoplasm</keyword>
<keyword evidence="3 11" id="KW-0547">Nucleotide-binding</keyword>
<dbReference type="InterPro" id="IPR003439">
    <property type="entry name" value="ABC_transporter-like_ATP-bd"/>
</dbReference>
<feature type="domain" description="ABC transporter" evidence="13">
    <location>
        <begin position="320"/>
        <end position="538"/>
    </location>
</feature>
<dbReference type="CDD" id="cd03221">
    <property type="entry name" value="ABCF_EF-3"/>
    <property type="match status" value="2"/>
</dbReference>
<sequence>MNLVRLNQACLAFGHTPLLADVDLVIEEGERVCIVGRNGAGKSSLMKVLDGSIDLDDGEITVSNDVTLARLQQDPPQSSELSVYDYIAQGLADVGNKLAEFQRLSQDPDLADSPEKLAKLTRLQEQVDQGDGWQFDSRIQSICQRLKLNPAQSLQELSGGWLRKVALAQTLVLEPDLLMLDEPTNHLDIDTIEWLEQLLLNFKGAIVFISHDRGFIDRLATRIIDLDRGVATSWPGSYQEYLEGKQKWLAVEAEHNAQFDKKLAEEETWIRQGIKARRTRNEGRVRALKAMREQRSERLKSQGQAKLSVDDTSRSGKRVFEVDNISFNYDGEPLVKNFSTQVMRGDRIAIVGPNGCGKSTLIKCLIGQLEPSQGEVKRGTKLEIAYFDQYRQQLDENKTVEDNVGEGKQHVMVNGRDRHILSYLQDFLFSPERARTPVKALSGGEKNRLLLARLLLKPANLIILDEPTNDLDIETLELLESMLVEFAGTLLIVSHDRAFIDNTVTSSWWFAGEGQWHEYVGGYQDAVSQGANFYRAPSEAEANVSKPKHEPAATKPAKSSGTKKLSYKLQRELEALPEQMEQLEVNIEDLQQAIAKPEFFEQEQQQVNETLAQLAEYEQQLETLFERWEELEQLKQHP</sequence>
<dbReference type="InterPro" id="IPR051309">
    <property type="entry name" value="ABCF_ATPase"/>
</dbReference>
<keyword evidence="7 11" id="KW-0238">DNA-binding</keyword>
<dbReference type="SUPFAM" id="SSF52540">
    <property type="entry name" value="P-loop containing nucleoside triphosphate hydrolases"/>
    <property type="match status" value="2"/>
</dbReference>
<dbReference type="PROSITE" id="PS00211">
    <property type="entry name" value="ABC_TRANSPORTER_1"/>
    <property type="match status" value="2"/>
</dbReference>